<evidence type="ECO:0000256" key="6">
    <source>
        <dbReference type="ARBA" id="ARBA00023004"/>
    </source>
</evidence>
<dbReference type="GO" id="GO:0006285">
    <property type="term" value="P:base-excision repair, AP site formation"/>
    <property type="evidence" value="ECO:0007669"/>
    <property type="project" value="TreeGrafter"/>
</dbReference>
<evidence type="ECO:0000256" key="11">
    <source>
        <dbReference type="ARBA" id="ARBA00023295"/>
    </source>
</evidence>
<dbReference type="InterPro" id="IPR005759">
    <property type="entry name" value="Nth"/>
</dbReference>
<dbReference type="InterPro" id="IPR023170">
    <property type="entry name" value="HhH_base_excis_C"/>
</dbReference>
<evidence type="ECO:0000256" key="10">
    <source>
        <dbReference type="ARBA" id="ARBA00023239"/>
    </source>
</evidence>
<keyword evidence="8 12" id="KW-0238">DNA-binding</keyword>
<evidence type="ECO:0000256" key="9">
    <source>
        <dbReference type="ARBA" id="ARBA00023204"/>
    </source>
</evidence>
<evidence type="ECO:0000313" key="15">
    <source>
        <dbReference type="Proteomes" id="UP000198995"/>
    </source>
</evidence>
<evidence type="ECO:0000256" key="12">
    <source>
        <dbReference type="HAMAP-Rule" id="MF_00942"/>
    </source>
</evidence>
<name>A0A1G6ZAB7_PEPNI</name>
<comment type="function">
    <text evidence="12">DNA repair enzyme that has both DNA N-glycosylase activity and AP-lyase activity. The DNA N-glycosylase activity releases various damaged pyrimidines from DNA by cleaving the N-glycosidic bond, leaving an AP (apurinic/apyrimidinic) site. The AP-lyase activity cleaves the phosphodiester bond 3' to the AP site by a beta-elimination, leaving a 3'-terminal unsaturated sugar and a product with a terminal 5'-phosphate.</text>
</comment>
<evidence type="ECO:0000256" key="2">
    <source>
        <dbReference type="ARBA" id="ARBA00022485"/>
    </source>
</evidence>
<feature type="domain" description="HhH-GPD" evidence="13">
    <location>
        <begin position="37"/>
        <end position="184"/>
    </location>
</feature>
<feature type="binding site" evidence="12">
    <location>
        <position position="193"/>
    </location>
    <ligand>
        <name>[4Fe-4S] cluster</name>
        <dbReference type="ChEBI" id="CHEBI:49883"/>
    </ligand>
</feature>
<keyword evidence="6 12" id="KW-0408">Iron</keyword>
<dbReference type="GO" id="GO:0019104">
    <property type="term" value="F:DNA N-glycosylase activity"/>
    <property type="evidence" value="ECO:0007669"/>
    <property type="project" value="UniProtKB-UniRule"/>
</dbReference>
<evidence type="ECO:0000313" key="14">
    <source>
        <dbReference type="EMBL" id="SDD99412.1"/>
    </source>
</evidence>
<dbReference type="STRING" id="2741.SAMN04489866_11240"/>
<dbReference type="PANTHER" id="PTHR10359">
    <property type="entry name" value="A/G-SPECIFIC ADENINE GLYCOSYLASE/ENDONUCLEASE III"/>
    <property type="match status" value="1"/>
</dbReference>
<protein>
    <recommendedName>
        <fullName evidence="12">Endonuclease III</fullName>
        <ecNumber evidence="12">4.2.99.18</ecNumber>
    </recommendedName>
    <alternativeName>
        <fullName evidence="12">DNA-(apurinic or apyrimidinic site) lyase</fullName>
    </alternativeName>
</protein>
<keyword evidence="14" id="KW-0255">Endonuclease</keyword>
<dbReference type="AlphaFoldDB" id="A0A1G6ZAB7"/>
<dbReference type="SUPFAM" id="SSF48150">
    <property type="entry name" value="DNA-glycosylase"/>
    <property type="match status" value="1"/>
</dbReference>
<dbReference type="Gene3D" id="1.10.340.30">
    <property type="entry name" value="Hypothetical protein, domain 2"/>
    <property type="match status" value="1"/>
</dbReference>
<proteinExistence type="inferred from homology"/>
<sequence>MTEREWAVLEILKEEYGDIGSGLRFKNPFELLIATILSAQSTDVRVNMVTETLFQKYPGPTDFLQLTEEALAKEIASIGLYRSKSKNILKTCHMLVSEHQGQVPADRTKLEKLAGVGRKTANVVLCNAFHEPAFAVDTHVFRVTNRLGFAHHKTVVGVEQQVTASLPPSLWCDSHHWFIWHGRGPCKARTPLCGKCPVGELCPWPERADYQ</sequence>
<dbReference type="NCBIfam" id="TIGR01083">
    <property type="entry name" value="nth"/>
    <property type="match status" value="1"/>
</dbReference>
<organism evidence="14 15">
    <name type="scientific">Peptococcus niger</name>
    <dbReference type="NCBI Taxonomy" id="2741"/>
    <lineage>
        <taxon>Bacteria</taxon>
        <taxon>Bacillati</taxon>
        <taxon>Bacillota</taxon>
        <taxon>Clostridia</taxon>
        <taxon>Eubacteriales</taxon>
        <taxon>Peptococcaceae</taxon>
        <taxon>Peptococcus</taxon>
    </lineage>
</organism>
<keyword evidence="7 12" id="KW-0411">Iron-sulfur</keyword>
<dbReference type="Pfam" id="PF00633">
    <property type="entry name" value="HHH"/>
    <property type="match status" value="1"/>
</dbReference>
<comment type="cofactor">
    <cofactor evidence="12">
        <name>[4Fe-4S] cluster</name>
        <dbReference type="ChEBI" id="CHEBI:49883"/>
    </cofactor>
    <text evidence="12">Binds 1 [4Fe-4S] cluster.</text>
</comment>
<evidence type="ECO:0000256" key="5">
    <source>
        <dbReference type="ARBA" id="ARBA00022801"/>
    </source>
</evidence>
<keyword evidence="4 12" id="KW-0227">DNA damage</keyword>
<dbReference type="FunFam" id="1.10.1670.10:FF:000001">
    <property type="entry name" value="Endonuclease III"/>
    <property type="match status" value="1"/>
</dbReference>
<keyword evidence="9 12" id="KW-0234">DNA repair</keyword>
<dbReference type="RefSeq" id="WP_091792241.1">
    <property type="nucleotide sequence ID" value="NZ_FNAF01000012.1"/>
</dbReference>
<dbReference type="Gene3D" id="1.10.1670.10">
    <property type="entry name" value="Helix-hairpin-Helix base-excision DNA repair enzymes (C-terminal)"/>
    <property type="match status" value="1"/>
</dbReference>
<dbReference type="SMART" id="SM00478">
    <property type="entry name" value="ENDO3c"/>
    <property type="match status" value="1"/>
</dbReference>
<keyword evidence="15" id="KW-1185">Reference proteome</keyword>
<dbReference type="GO" id="GO:0140078">
    <property type="term" value="F:class I DNA-(apurinic or apyrimidinic site) endonuclease activity"/>
    <property type="evidence" value="ECO:0007669"/>
    <property type="project" value="UniProtKB-EC"/>
</dbReference>
<dbReference type="CDD" id="cd00056">
    <property type="entry name" value="ENDO3c"/>
    <property type="match status" value="1"/>
</dbReference>
<feature type="binding site" evidence="12">
    <location>
        <position position="186"/>
    </location>
    <ligand>
        <name>[4Fe-4S] cluster</name>
        <dbReference type="ChEBI" id="CHEBI:49883"/>
    </ligand>
</feature>
<evidence type="ECO:0000256" key="1">
    <source>
        <dbReference type="ARBA" id="ARBA00008343"/>
    </source>
</evidence>
<keyword evidence="3 12" id="KW-0479">Metal-binding</keyword>
<dbReference type="HAMAP" id="MF_00942">
    <property type="entry name" value="Nth"/>
    <property type="match status" value="1"/>
</dbReference>
<dbReference type="Pfam" id="PF00730">
    <property type="entry name" value="HhH-GPD"/>
    <property type="match status" value="1"/>
</dbReference>
<dbReference type="GO" id="GO:0046872">
    <property type="term" value="F:metal ion binding"/>
    <property type="evidence" value="ECO:0007669"/>
    <property type="project" value="UniProtKB-KW"/>
</dbReference>
<dbReference type="EMBL" id="FNAF01000012">
    <property type="protein sequence ID" value="SDD99412.1"/>
    <property type="molecule type" value="Genomic_DNA"/>
</dbReference>
<keyword evidence="2 12" id="KW-0004">4Fe-4S</keyword>
<dbReference type="Pfam" id="PF10576">
    <property type="entry name" value="EndIII_4Fe-2S"/>
    <property type="match status" value="1"/>
</dbReference>
<dbReference type="EC" id="4.2.99.18" evidence="12"/>
<dbReference type="InterPro" id="IPR011257">
    <property type="entry name" value="DNA_glycosylase"/>
</dbReference>
<reference evidence="14 15" key="1">
    <citation type="submission" date="2016-10" db="EMBL/GenBank/DDBJ databases">
        <authorList>
            <person name="de Groot N.N."/>
        </authorList>
    </citation>
    <scope>NUCLEOTIDE SEQUENCE [LARGE SCALE GENOMIC DNA]</scope>
    <source>
        <strain evidence="14 15">DSM 20475</strain>
    </source>
</reference>
<keyword evidence="14" id="KW-0540">Nuclease</keyword>
<keyword evidence="11 12" id="KW-0326">Glycosidase</keyword>
<dbReference type="InterPro" id="IPR003651">
    <property type="entry name" value="Endonuclease3_FeS-loop_motif"/>
</dbReference>
<feature type="binding site" evidence="12">
    <location>
        <position position="196"/>
    </location>
    <ligand>
        <name>[4Fe-4S] cluster</name>
        <dbReference type="ChEBI" id="CHEBI:49883"/>
    </ligand>
</feature>
<evidence type="ECO:0000256" key="4">
    <source>
        <dbReference type="ARBA" id="ARBA00022763"/>
    </source>
</evidence>
<dbReference type="GO" id="GO:0051539">
    <property type="term" value="F:4 iron, 4 sulfur cluster binding"/>
    <property type="evidence" value="ECO:0007669"/>
    <property type="project" value="UniProtKB-UniRule"/>
</dbReference>
<accession>A0A1G6ZAB7</accession>
<comment type="similarity">
    <text evidence="1 12">Belongs to the Nth/MutY family.</text>
</comment>
<keyword evidence="5 12" id="KW-0378">Hydrolase</keyword>
<gene>
    <name evidence="12" type="primary">nth</name>
    <name evidence="14" type="ORF">SAMN04489866_11240</name>
</gene>
<dbReference type="PIRSF" id="PIRSF001435">
    <property type="entry name" value="Nth"/>
    <property type="match status" value="1"/>
</dbReference>
<comment type="catalytic activity">
    <reaction evidence="12">
        <text>2'-deoxyribonucleotide-(2'-deoxyribose 5'-phosphate)-2'-deoxyribonucleotide-DNA = a 3'-end 2'-deoxyribonucleotide-(2,3-dehydro-2,3-deoxyribose 5'-phosphate)-DNA + a 5'-end 5'-phospho-2'-deoxyribonucleoside-DNA + H(+)</text>
        <dbReference type="Rhea" id="RHEA:66592"/>
        <dbReference type="Rhea" id="RHEA-COMP:13180"/>
        <dbReference type="Rhea" id="RHEA-COMP:16897"/>
        <dbReference type="Rhea" id="RHEA-COMP:17067"/>
        <dbReference type="ChEBI" id="CHEBI:15378"/>
        <dbReference type="ChEBI" id="CHEBI:136412"/>
        <dbReference type="ChEBI" id="CHEBI:157695"/>
        <dbReference type="ChEBI" id="CHEBI:167181"/>
        <dbReference type="EC" id="4.2.99.18"/>
    </reaction>
</comment>
<dbReference type="GO" id="GO:0003677">
    <property type="term" value="F:DNA binding"/>
    <property type="evidence" value="ECO:0007669"/>
    <property type="project" value="UniProtKB-UniRule"/>
</dbReference>
<dbReference type="OrthoDB" id="9800977at2"/>
<dbReference type="PANTHER" id="PTHR10359:SF18">
    <property type="entry name" value="ENDONUCLEASE III"/>
    <property type="match status" value="1"/>
</dbReference>
<dbReference type="InterPro" id="IPR000445">
    <property type="entry name" value="HhH_motif"/>
</dbReference>
<evidence type="ECO:0000256" key="3">
    <source>
        <dbReference type="ARBA" id="ARBA00022723"/>
    </source>
</evidence>
<dbReference type="Proteomes" id="UP000198995">
    <property type="component" value="Unassembled WGS sequence"/>
</dbReference>
<evidence type="ECO:0000256" key="7">
    <source>
        <dbReference type="ARBA" id="ARBA00023014"/>
    </source>
</evidence>
<dbReference type="InterPro" id="IPR003265">
    <property type="entry name" value="HhH-GPD_domain"/>
</dbReference>
<dbReference type="FunFam" id="1.10.340.30:FF:000001">
    <property type="entry name" value="Endonuclease III"/>
    <property type="match status" value="1"/>
</dbReference>
<evidence type="ECO:0000256" key="8">
    <source>
        <dbReference type="ARBA" id="ARBA00023125"/>
    </source>
</evidence>
<evidence type="ECO:0000259" key="13">
    <source>
        <dbReference type="SMART" id="SM00478"/>
    </source>
</evidence>
<keyword evidence="10 12" id="KW-0456">Lyase</keyword>
<feature type="binding site" evidence="12">
    <location>
        <position position="202"/>
    </location>
    <ligand>
        <name>[4Fe-4S] cluster</name>
        <dbReference type="ChEBI" id="CHEBI:49883"/>
    </ligand>
</feature>